<dbReference type="AlphaFoldDB" id="A0A445MHF4"/>
<reference evidence="2" key="1">
    <citation type="journal article" date="2018" name="Data Brief">
        <title>Genome sequence data from 17 accessions of Ensete ventricosum, a staple food crop for millions in Ethiopia.</title>
        <authorList>
            <person name="Yemataw Z."/>
            <person name="Muzemil S."/>
            <person name="Ambachew D."/>
            <person name="Tripathi L."/>
            <person name="Tesfaye K."/>
            <person name="Chala A."/>
            <person name="Farbos A."/>
            <person name="O'Neill P."/>
            <person name="Moore K."/>
            <person name="Grant M."/>
            <person name="Studholme D.J."/>
        </authorList>
    </citation>
    <scope>NUCLEOTIDE SEQUENCE [LARGE SCALE GENOMIC DNA]</scope>
    <source>
        <tissue evidence="2">Leaf</tissue>
    </source>
</reference>
<evidence type="ECO:0000313" key="2">
    <source>
        <dbReference type="EMBL" id="RZR73697.1"/>
    </source>
</evidence>
<dbReference type="EMBL" id="KV875992">
    <property type="protein sequence ID" value="RZR73697.1"/>
    <property type="molecule type" value="Genomic_DNA"/>
</dbReference>
<gene>
    <name evidence="2" type="ORF">BHM03_00027169</name>
</gene>
<organism evidence="2">
    <name type="scientific">Ensete ventricosum</name>
    <name type="common">Abyssinian banana</name>
    <name type="synonym">Musa ensete</name>
    <dbReference type="NCBI Taxonomy" id="4639"/>
    <lineage>
        <taxon>Eukaryota</taxon>
        <taxon>Viridiplantae</taxon>
        <taxon>Streptophyta</taxon>
        <taxon>Embryophyta</taxon>
        <taxon>Tracheophyta</taxon>
        <taxon>Spermatophyta</taxon>
        <taxon>Magnoliopsida</taxon>
        <taxon>Liliopsida</taxon>
        <taxon>Zingiberales</taxon>
        <taxon>Musaceae</taxon>
        <taxon>Ensete</taxon>
    </lineage>
</organism>
<sequence>MTRLADEYTRLGDPVAFQYPDGVVRVGRPPRASRSRLGQKKNHCSPSRLHGSPDIAVQSKASRDALGVPLLCLYVIDRSSPGLIILLAFFASLFNVVGSVGSCSCCRLRVASALLSCNYLRKRRLGDDGRGRLFEPAHAVACRYGEQLVTLHASLPSSNLSNVSASLKSRLTSRHAARGRCQSRRFWSRELNGGMQSGAVVVVVVENCFVGGPKWASFYGWRNPPRGVGWLAGPHPQLVKRTLEVGRGTNLLPSVIFYAFFGY</sequence>
<name>A0A445MHF4_ENSVE</name>
<protein>
    <submittedName>
        <fullName evidence="2">Uncharacterized protein</fullName>
    </submittedName>
</protein>
<dbReference type="Proteomes" id="UP000290560">
    <property type="component" value="Unassembled WGS sequence"/>
</dbReference>
<feature type="compositionally biased region" description="Basic residues" evidence="1">
    <location>
        <begin position="31"/>
        <end position="43"/>
    </location>
</feature>
<feature type="region of interest" description="Disordered" evidence="1">
    <location>
        <begin position="28"/>
        <end position="53"/>
    </location>
</feature>
<evidence type="ECO:0000256" key="1">
    <source>
        <dbReference type="SAM" id="MobiDB-lite"/>
    </source>
</evidence>
<proteinExistence type="predicted"/>
<accession>A0A445MHF4</accession>